<evidence type="ECO:0000256" key="1">
    <source>
        <dbReference type="SAM" id="MobiDB-lite"/>
    </source>
</evidence>
<sequence>MRTPWGTPETTQHQAREPPEYSITVPYWRKSEPLFTPVADSFSGC</sequence>
<reference evidence="2 3" key="1">
    <citation type="submission" date="2013-08" db="EMBL/GenBank/DDBJ databases">
        <authorList>
            <person name="Weinstock G."/>
            <person name="Sodergren E."/>
            <person name="Wylie T."/>
            <person name="Fulton L."/>
            <person name="Fulton R."/>
            <person name="Fronick C."/>
            <person name="O'Laughlin M."/>
            <person name="Godfrey J."/>
            <person name="Miner T."/>
            <person name="Herter B."/>
            <person name="Appelbaum E."/>
            <person name="Cordes M."/>
            <person name="Lek S."/>
            <person name="Wollam A."/>
            <person name="Pepin K.H."/>
            <person name="Palsikar V.B."/>
            <person name="Mitreva M."/>
            <person name="Wilson R.K."/>
        </authorList>
    </citation>
    <scope>NUCLEOTIDE SEQUENCE [LARGE SCALE GENOMIC DNA]</scope>
    <source>
        <strain evidence="2 3">F0184</strain>
    </source>
</reference>
<organism evidence="2 3">
    <name type="scientific">Rothia aeria F0184</name>
    <dbReference type="NCBI Taxonomy" id="888019"/>
    <lineage>
        <taxon>Bacteria</taxon>
        <taxon>Bacillati</taxon>
        <taxon>Actinomycetota</taxon>
        <taxon>Actinomycetes</taxon>
        <taxon>Micrococcales</taxon>
        <taxon>Micrococcaceae</taxon>
        <taxon>Rothia</taxon>
    </lineage>
</organism>
<accession>U7UZT5</accession>
<name>U7UZT5_9MICC</name>
<evidence type="ECO:0000313" key="3">
    <source>
        <dbReference type="Proteomes" id="UP000017174"/>
    </source>
</evidence>
<comment type="caution">
    <text evidence="2">The sequence shown here is derived from an EMBL/GenBank/DDBJ whole genome shotgun (WGS) entry which is preliminary data.</text>
</comment>
<feature type="region of interest" description="Disordered" evidence="1">
    <location>
        <begin position="1"/>
        <end position="20"/>
    </location>
</feature>
<dbReference type="Proteomes" id="UP000017174">
    <property type="component" value="Unassembled WGS sequence"/>
</dbReference>
<dbReference type="HOGENOM" id="CLU_3204799_0_0_11"/>
<dbReference type="AlphaFoldDB" id="U7UZT5"/>
<dbReference type="EMBL" id="AXZG01000059">
    <property type="protein sequence ID" value="ERT64825.1"/>
    <property type="molecule type" value="Genomic_DNA"/>
</dbReference>
<evidence type="ECO:0000313" key="2">
    <source>
        <dbReference type="EMBL" id="ERT64825.1"/>
    </source>
</evidence>
<gene>
    <name evidence="2" type="ORF">HMPREF0742_02185</name>
</gene>
<proteinExistence type="predicted"/>
<protein>
    <submittedName>
        <fullName evidence="2">Uncharacterized protein</fullName>
    </submittedName>
</protein>